<feature type="compositionally biased region" description="Basic and acidic residues" evidence="13">
    <location>
        <begin position="598"/>
        <end position="614"/>
    </location>
</feature>
<dbReference type="Gene3D" id="3.60.21.10">
    <property type="match status" value="1"/>
</dbReference>
<organism evidence="15 16">
    <name type="scientific">Seminavis robusta</name>
    <dbReference type="NCBI Taxonomy" id="568900"/>
    <lineage>
        <taxon>Eukaryota</taxon>
        <taxon>Sar</taxon>
        <taxon>Stramenopiles</taxon>
        <taxon>Ochrophyta</taxon>
        <taxon>Bacillariophyta</taxon>
        <taxon>Bacillariophyceae</taxon>
        <taxon>Bacillariophycidae</taxon>
        <taxon>Naviculales</taxon>
        <taxon>Naviculaceae</taxon>
        <taxon>Seminavis</taxon>
    </lineage>
</organism>
<evidence type="ECO:0000256" key="7">
    <source>
        <dbReference type="ARBA" id="ARBA00022723"/>
    </source>
</evidence>
<protein>
    <submittedName>
        <fullName evidence="15">Lariat debranching enzyme</fullName>
    </submittedName>
</protein>
<dbReference type="InterPro" id="IPR007708">
    <property type="entry name" value="DBR1_C"/>
</dbReference>
<evidence type="ECO:0000256" key="10">
    <source>
        <dbReference type="ARBA" id="ARBA00023004"/>
    </source>
</evidence>
<keyword evidence="10" id="KW-0408">Iron</keyword>
<dbReference type="GO" id="GO:0000398">
    <property type="term" value="P:mRNA splicing, via spliceosome"/>
    <property type="evidence" value="ECO:0007669"/>
    <property type="project" value="TreeGrafter"/>
</dbReference>
<evidence type="ECO:0000256" key="9">
    <source>
        <dbReference type="ARBA" id="ARBA00022833"/>
    </source>
</evidence>
<keyword evidence="7" id="KW-0479">Metal-binding</keyword>
<dbReference type="CDD" id="cd00844">
    <property type="entry name" value="MPP_Dbr1_N"/>
    <property type="match status" value="1"/>
</dbReference>
<comment type="cofactor">
    <cofactor evidence="2">
        <name>Zn(2+)</name>
        <dbReference type="ChEBI" id="CHEBI:29105"/>
    </cofactor>
</comment>
<feature type="compositionally biased region" description="Basic and acidic residues" evidence="13">
    <location>
        <begin position="360"/>
        <end position="373"/>
    </location>
</feature>
<feature type="region of interest" description="Disordered" evidence="13">
    <location>
        <begin position="517"/>
        <end position="539"/>
    </location>
</feature>
<evidence type="ECO:0000256" key="11">
    <source>
        <dbReference type="ARBA" id="ARBA00023211"/>
    </source>
</evidence>
<accession>A0A9N8DJ12</accession>
<dbReference type="GO" id="GO:0005634">
    <property type="term" value="C:nucleus"/>
    <property type="evidence" value="ECO:0007669"/>
    <property type="project" value="UniProtKB-SubCell"/>
</dbReference>
<feature type="compositionally biased region" description="Acidic residues" evidence="13">
    <location>
        <begin position="615"/>
        <end position="624"/>
    </location>
</feature>
<dbReference type="GO" id="GO:0008419">
    <property type="term" value="F:RNA lariat debranching enzyme activity"/>
    <property type="evidence" value="ECO:0007669"/>
    <property type="project" value="TreeGrafter"/>
</dbReference>
<feature type="domain" description="Lariat debranching enzyme C-terminal" evidence="14">
    <location>
        <begin position="411"/>
        <end position="555"/>
    </location>
</feature>
<evidence type="ECO:0000256" key="3">
    <source>
        <dbReference type="ARBA" id="ARBA00001954"/>
    </source>
</evidence>
<feature type="compositionally biased region" description="Pro residues" evidence="13">
    <location>
        <begin position="573"/>
        <end position="582"/>
    </location>
</feature>
<feature type="region of interest" description="Disordered" evidence="13">
    <location>
        <begin position="320"/>
        <end position="419"/>
    </location>
</feature>
<proteinExistence type="inferred from homology"/>
<comment type="cofactor">
    <cofactor evidence="3">
        <name>Fe(2+)</name>
        <dbReference type="ChEBI" id="CHEBI:29033"/>
    </cofactor>
</comment>
<comment type="subcellular location">
    <subcellularLocation>
        <location evidence="4">Nucleus</location>
    </subcellularLocation>
</comment>
<keyword evidence="6" id="KW-0507">mRNA processing</keyword>
<evidence type="ECO:0000256" key="6">
    <source>
        <dbReference type="ARBA" id="ARBA00022664"/>
    </source>
</evidence>
<keyword evidence="8" id="KW-0378">Hydrolase</keyword>
<dbReference type="OrthoDB" id="407609at2759"/>
<dbReference type="InterPro" id="IPR029052">
    <property type="entry name" value="Metallo-depent_PP-like"/>
</dbReference>
<evidence type="ECO:0000256" key="1">
    <source>
        <dbReference type="ARBA" id="ARBA00001936"/>
    </source>
</evidence>
<evidence type="ECO:0000313" key="16">
    <source>
        <dbReference type="Proteomes" id="UP001153069"/>
    </source>
</evidence>
<evidence type="ECO:0000256" key="5">
    <source>
        <dbReference type="ARBA" id="ARBA00006045"/>
    </source>
</evidence>
<feature type="compositionally biased region" description="Basic and acidic residues" evidence="13">
    <location>
        <begin position="321"/>
        <end position="338"/>
    </location>
</feature>
<dbReference type="Proteomes" id="UP001153069">
    <property type="component" value="Unassembled WGS sequence"/>
</dbReference>
<evidence type="ECO:0000256" key="13">
    <source>
        <dbReference type="SAM" id="MobiDB-lite"/>
    </source>
</evidence>
<evidence type="ECO:0000313" key="15">
    <source>
        <dbReference type="EMBL" id="CAB9501644.1"/>
    </source>
</evidence>
<dbReference type="Pfam" id="PF00149">
    <property type="entry name" value="Metallophos"/>
    <property type="match status" value="1"/>
</dbReference>
<comment type="similarity">
    <text evidence="5">Belongs to the lariat debranching enzyme family.</text>
</comment>
<keyword evidence="16" id="KW-1185">Reference proteome</keyword>
<dbReference type="InterPro" id="IPR041816">
    <property type="entry name" value="Dbr1_N"/>
</dbReference>
<dbReference type="PANTHER" id="PTHR12849:SF0">
    <property type="entry name" value="LARIAT DEBRANCHING ENZYME"/>
    <property type="match status" value="1"/>
</dbReference>
<dbReference type="AlphaFoldDB" id="A0A9N8DJ12"/>
<evidence type="ECO:0000256" key="4">
    <source>
        <dbReference type="ARBA" id="ARBA00004123"/>
    </source>
</evidence>
<dbReference type="EMBL" id="CAICTM010000113">
    <property type="protein sequence ID" value="CAB9501644.1"/>
    <property type="molecule type" value="Genomic_DNA"/>
</dbReference>
<dbReference type="FunFam" id="3.60.21.10:FF:000035">
    <property type="entry name" value="Lariat debranching enzyme"/>
    <property type="match status" value="1"/>
</dbReference>
<evidence type="ECO:0000259" key="14">
    <source>
        <dbReference type="SMART" id="SM01124"/>
    </source>
</evidence>
<dbReference type="SMART" id="SM01124">
    <property type="entry name" value="DBR1"/>
    <property type="match status" value="1"/>
</dbReference>
<feature type="compositionally biased region" description="Acidic residues" evidence="13">
    <location>
        <begin position="583"/>
        <end position="597"/>
    </location>
</feature>
<evidence type="ECO:0000256" key="2">
    <source>
        <dbReference type="ARBA" id="ARBA00001947"/>
    </source>
</evidence>
<feature type="compositionally biased region" description="Polar residues" evidence="13">
    <location>
        <begin position="517"/>
        <end position="526"/>
    </location>
</feature>
<dbReference type="GO" id="GO:0046872">
    <property type="term" value="F:metal ion binding"/>
    <property type="evidence" value="ECO:0007669"/>
    <property type="project" value="UniProtKB-KW"/>
</dbReference>
<gene>
    <name evidence="15" type="ORF">SEMRO_114_G056380.1</name>
</gene>
<dbReference type="InterPro" id="IPR004843">
    <property type="entry name" value="Calcineurin-like_PHP"/>
</dbReference>
<keyword evidence="11" id="KW-0464">Manganese</keyword>
<feature type="region of interest" description="Disordered" evidence="13">
    <location>
        <begin position="565"/>
        <end position="624"/>
    </location>
</feature>
<comment type="caution">
    <text evidence="15">The sequence shown here is derived from an EMBL/GenBank/DDBJ whole genome shotgun (WGS) entry which is preliminary data.</text>
</comment>
<keyword evidence="12" id="KW-0539">Nucleus</keyword>
<dbReference type="SUPFAM" id="SSF56300">
    <property type="entry name" value="Metallo-dependent phosphatases"/>
    <property type="match status" value="1"/>
</dbReference>
<dbReference type="PANTHER" id="PTHR12849">
    <property type="entry name" value="RNA LARIAT DEBRANCHING ENZYME"/>
    <property type="match status" value="1"/>
</dbReference>
<feature type="region of interest" description="Disordered" evidence="13">
    <location>
        <begin position="1"/>
        <end position="65"/>
    </location>
</feature>
<evidence type="ECO:0000256" key="12">
    <source>
        <dbReference type="ARBA" id="ARBA00023242"/>
    </source>
</evidence>
<feature type="compositionally biased region" description="Basic residues" evidence="13">
    <location>
        <begin position="38"/>
        <end position="56"/>
    </location>
</feature>
<keyword evidence="9" id="KW-0862">Zinc</keyword>
<reference evidence="15" key="1">
    <citation type="submission" date="2020-06" db="EMBL/GenBank/DDBJ databases">
        <authorList>
            <consortium name="Plant Systems Biology data submission"/>
        </authorList>
    </citation>
    <scope>NUCLEOTIDE SEQUENCE</scope>
    <source>
        <strain evidence="15">D6</strain>
    </source>
</reference>
<sequence>MADSLPVHFGRGGGRQGNYHRGGGGRGRYQHRGGGGRGRGRYNNHRGRGRGGRGRGRGGGGRGRWNRADELFEEHGTPTDTSVSIAVQGCCHGELETIYARLSEFQQQTGRKIDVLICCGDFQSLRTPADFHSYAAPPKYRQLGGFVKYYSGVLVAPILTIFIGGNHESSQALQELYYGGWVAPNIYYMGAAGVVSVKGVRIGGISGIYKSHDYHKGHFERPPYDRSTLRSVYHVRSLPVFRMKSLSGQQKQRLDVMMSHDWPQGIENHGNIRYLLQKKPYFREEVHSNTLGSPANHEILQAIKPKLWFSAHLHVGFRATVRHDDPGNNKKDDNDKKAQPTLSTTDLVPSQAVKLATSPSKEEDTNEETKDGADEAPATSPAQEETTKDGDSAAPPAANDSKETTEEAAEDPSQQLLCQPVSETRFVSLDKCLPGRPYFSVTHVEPSQPSNNHAVPTLEYDPEWLAILRKTHDLTEPNNRRQVLPKDLMPVTQAEIDAVKQLLLESRNDLAIPHNFSVTVPPSGHSSRALPPPLPRMGNPQTDELLELLKLDHLITIPYDPSCLQGLDWSQPPQGPPPPPQPDDNEIDIDGDDDEEEDVHKEETVDDGKGKGVADENEIDVDES</sequence>
<name>A0A9N8DJ12_9STRA</name>
<feature type="compositionally biased region" description="Gly residues" evidence="13">
    <location>
        <begin position="10"/>
        <end position="37"/>
    </location>
</feature>
<comment type="cofactor">
    <cofactor evidence="1">
        <name>Mn(2+)</name>
        <dbReference type="ChEBI" id="CHEBI:29035"/>
    </cofactor>
</comment>
<dbReference type="Pfam" id="PF05011">
    <property type="entry name" value="DBR1"/>
    <property type="match status" value="1"/>
</dbReference>
<evidence type="ECO:0000256" key="8">
    <source>
        <dbReference type="ARBA" id="ARBA00022801"/>
    </source>
</evidence>